<evidence type="ECO:0000256" key="8">
    <source>
        <dbReference type="ARBA" id="ARBA00023163"/>
    </source>
</evidence>
<dbReference type="PANTHER" id="PTHR19818:SF151">
    <property type="entry name" value="ZINC FINGER PROTEIN 76"/>
    <property type="match status" value="1"/>
</dbReference>
<dbReference type="InterPro" id="IPR050329">
    <property type="entry name" value="GLI_C2H2-zinc-finger"/>
</dbReference>
<keyword evidence="5" id="KW-0862">Zinc</keyword>
<dbReference type="FunFam" id="3.30.160.60:FF:000072">
    <property type="entry name" value="zinc finger protein 143 isoform X1"/>
    <property type="match status" value="1"/>
</dbReference>
<dbReference type="OrthoDB" id="6077919at2759"/>
<feature type="domain" description="C2H2-type" evidence="12">
    <location>
        <begin position="327"/>
        <end position="356"/>
    </location>
</feature>
<dbReference type="AlphaFoldDB" id="A0A4Y2F353"/>
<evidence type="ECO:0000256" key="2">
    <source>
        <dbReference type="ARBA" id="ARBA00022723"/>
    </source>
</evidence>
<keyword evidence="6" id="KW-0805">Transcription regulation</keyword>
<dbReference type="PANTHER" id="PTHR19818">
    <property type="entry name" value="ZINC FINGER PROTEIN ZIC AND GLI"/>
    <property type="match status" value="1"/>
</dbReference>
<feature type="domain" description="C2H2-type" evidence="12">
    <location>
        <begin position="357"/>
        <end position="386"/>
    </location>
</feature>
<dbReference type="Gene3D" id="3.30.160.60">
    <property type="entry name" value="Classic Zinc Finger"/>
    <property type="match status" value="7"/>
</dbReference>
<keyword evidence="14" id="KW-1185">Reference proteome</keyword>
<evidence type="ECO:0000256" key="3">
    <source>
        <dbReference type="ARBA" id="ARBA00022737"/>
    </source>
</evidence>
<proteinExistence type="predicted"/>
<sequence length="611" mass="66674">MLPQAFAVHGGPSSGGHESMNKMVTESSTNIKDDELECQKAQEVIGMLLQKPDDNNDEGLESAAFSVGKGASDLPGSAVTVSVSGSPPFNICHVSLTEAGMILESGDVIRHTLDNASSIQLEDGTTAFVQNFEPVDESDSSDATAKFIDGQAVQLEDGTTAFIHAAPREGLQAVQLEDGTLAYLSQAGTELFNGEASSLLEHLTNNSQVAENDGKDLDVKVTDNYSKGSSRVVGKPFPCQYSNCNRLYTTLHHLRVHERSHTGDRPFKCTIEACGKAFATGYGLKSHTRVHTGETPYKCPEETCLKAFKTSGDLQKHVRTHTGERPFKCSFSGCNRAFTTSNIRKVHLRTHTGERPYICKEEGCGRAFASATNYKNHIRIHTGEKPYVCSVAGCNKRFTEYSSLYKHHVVHTHSKPYVCSFCGKTYRQTSTLAMHKRTAHGVLDQNEGSTASASEETPQECEQQIDDPSETTPEEMCVDEEIDQKPILITADAQQESAETSLPESKSFPTIVTLQSDTPNQILQEHPVYAVQLQEDGTLSSTMQQIVLVTDSTQLAALQQLAQQGQFETALSSTEMNSAQNSSQVSLCTSNQTLKSNRLLHCKPEDEKICS</sequence>
<organism evidence="13 14">
    <name type="scientific">Araneus ventricosus</name>
    <name type="common">Orbweaver spider</name>
    <name type="synonym">Epeira ventricosa</name>
    <dbReference type="NCBI Taxonomy" id="182803"/>
    <lineage>
        <taxon>Eukaryota</taxon>
        <taxon>Metazoa</taxon>
        <taxon>Ecdysozoa</taxon>
        <taxon>Arthropoda</taxon>
        <taxon>Chelicerata</taxon>
        <taxon>Arachnida</taxon>
        <taxon>Araneae</taxon>
        <taxon>Araneomorphae</taxon>
        <taxon>Entelegynae</taxon>
        <taxon>Araneoidea</taxon>
        <taxon>Araneidae</taxon>
        <taxon>Araneus</taxon>
    </lineage>
</organism>
<evidence type="ECO:0000313" key="14">
    <source>
        <dbReference type="Proteomes" id="UP000499080"/>
    </source>
</evidence>
<keyword evidence="2" id="KW-0479">Metal-binding</keyword>
<feature type="domain" description="C2H2-type" evidence="12">
    <location>
        <begin position="237"/>
        <end position="266"/>
    </location>
</feature>
<protein>
    <submittedName>
        <fullName evidence="13">Zinc finger protein 76</fullName>
    </submittedName>
</protein>
<comment type="subcellular location">
    <subcellularLocation>
        <location evidence="1">Nucleus</location>
    </subcellularLocation>
</comment>
<keyword evidence="7" id="KW-0238">DNA-binding</keyword>
<evidence type="ECO:0000256" key="7">
    <source>
        <dbReference type="ARBA" id="ARBA00023125"/>
    </source>
</evidence>
<feature type="region of interest" description="Disordered" evidence="11">
    <location>
        <begin position="1"/>
        <end position="21"/>
    </location>
</feature>
<evidence type="ECO:0000256" key="11">
    <source>
        <dbReference type="SAM" id="MobiDB-lite"/>
    </source>
</evidence>
<dbReference type="GO" id="GO:0008270">
    <property type="term" value="F:zinc ion binding"/>
    <property type="evidence" value="ECO:0007669"/>
    <property type="project" value="UniProtKB-KW"/>
</dbReference>
<keyword evidence="8" id="KW-0804">Transcription</keyword>
<keyword evidence="3" id="KW-0677">Repeat</keyword>
<dbReference type="PROSITE" id="PS00028">
    <property type="entry name" value="ZINC_FINGER_C2H2_1"/>
    <property type="match status" value="7"/>
</dbReference>
<dbReference type="SUPFAM" id="SSF57667">
    <property type="entry name" value="beta-beta-alpha zinc fingers"/>
    <property type="match status" value="4"/>
</dbReference>
<evidence type="ECO:0000256" key="1">
    <source>
        <dbReference type="ARBA" id="ARBA00004123"/>
    </source>
</evidence>
<gene>
    <name evidence="13" type="primary">Znf76_1</name>
    <name evidence="13" type="ORF">AVEN_140772_2</name>
</gene>
<accession>A0A4Y2F353</accession>
<dbReference type="FunFam" id="3.30.160.60:FF:000071">
    <property type="entry name" value="Putative zinc finger protein 143"/>
    <property type="match status" value="1"/>
</dbReference>
<name>A0A4Y2F353_ARAVE</name>
<reference evidence="13 14" key="1">
    <citation type="journal article" date="2019" name="Sci. Rep.">
        <title>Orb-weaving spider Araneus ventricosus genome elucidates the spidroin gene catalogue.</title>
        <authorList>
            <person name="Kono N."/>
            <person name="Nakamura H."/>
            <person name="Ohtoshi R."/>
            <person name="Moran D.A.P."/>
            <person name="Shinohara A."/>
            <person name="Yoshida Y."/>
            <person name="Fujiwara M."/>
            <person name="Mori M."/>
            <person name="Tomita M."/>
            <person name="Arakawa K."/>
        </authorList>
    </citation>
    <scope>NUCLEOTIDE SEQUENCE [LARGE SCALE GENOMIC DNA]</scope>
</reference>
<feature type="domain" description="C2H2-type" evidence="12">
    <location>
        <begin position="297"/>
        <end position="326"/>
    </location>
</feature>
<dbReference type="FunFam" id="3.30.160.60:FF:000125">
    <property type="entry name" value="Putative zinc finger protein 143"/>
    <property type="match status" value="3"/>
</dbReference>
<dbReference type="InterPro" id="IPR013087">
    <property type="entry name" value="Znf_C2H2_type"/>
</dbReference>
<feature type="region of interest" description="Disordered" evidence="11">
    <location>
        <begin position="446"/>
        <end position="475"/>
    </location>
</feature>
<feature type="domain" description="C2H2-type" evidence="12">
    <location>
        <begin position="417"/>
        <end position="440"/>
    </location>
</feature>
<dbReference type="InterPro" id="IPR036236">
    <property type="entry name" value="Znf_C2H2_sf"/>
</dbReference>
<evidence type="ECO:0000256" key="10">
    <source>
        <dbReference type="PROSITE-ProRule" id="PRU00042"/>
    </source>
</evidence>
<dbReference type="Proteomes" id="UP000499080">
    <property type="component" value="Unassembled WGS sequence"/>
</dbReference>
<dbReference type="Pfam" id="PF00096">
    <property type="entry name" value="zf-C2H2"/>
    <property type="match status" value="3"/>
</dbReference>
<dbReference type="EMBL" id="BGPR01000777">
    <property type="protein sequence ID" value="GBM35177.1"/>
    <property type="molecule type" value="Genomic_DNA"/>
</dbReference>
<evidence type="ECO:0000256" key="9">
    <source>
        <dbReference type="ARBA" id="ARBA00023242"/>
    </source>
</evidence>
<dbReference type="FunFam" id="3.30.160.60:FF:000060">
    <property type="entry name" value="zinc finger protein 436"/>
    <property type="match status" value="1"/>
</dbReference>
<keyword evidence="4 10" id="KW-0863">Zinc-finger</keyword>
<comment type="caution">
    <text evidence="13">The sequence shown here is derived from an EMBL/GenBank/DDBJ whole genome shotgun (WGS) entry which is preliminary data.</text>
</comment>
<dbReference type="GO" id="GO:0045944">
    <property type="term" value="P:positive regulation of transcription by RNA polymerase II"/>
    <property type="evidence" value="ECO:0007669"/>
    <property type="project" value="UniProtKB-ARBA"/>
</dbReference>
<evidence type="ECO:0000256" key="5">
    <source>
        <dbReference type="ARBA" id="ARBA00022833"/>
    </source>
</evidence>
<dbReference type="GO" id="GO:0000978">
    <property type="term" value="F:RNA polymerase II cis-regulatory region sequence-specific DNA binding"/>
    <property type="evidence" value="ECO:0007669"/>
    <property type="project" value="TreeGrafter"/>
</dbReference>
<evidence type="ECO:0000256" key="6">
    <source>
        <dbReference type="ARBA" id="ARBA00023015"/>
    </source>
</evidence>
<evidence type="ECO:0000259" key="12">
    <source>
        <dbReference type="PROSITE" id="PS50157"/>
    </source>
</evidence>
<feature type="domain" description="C2H2-type" evidence="12">
    <location>
        <begin position="267"/>
        <end position="296"/>
    </location>
</feature>
<dbReference type="GO" id="GO:0005634">
    <property type="term" value="C:nucleus"/>
    <property type="evidence" value="ECO:0007669"/>
    <property type="project" value="UniProtKB-SubCell"/>
</dbReference>
<dbReference type="PROSITE" id="PS50157">
    <property type="entry name" value="ZINC_FINGER_C2H2_2"/>
    <property type="match status" value="7"/>
</dbReference>
<feature type="compositionally biased region" description="Acidic residues" evidence="11">
    <location>
        <begin position="457"/>
        <end position="475"/>
    </location>
</feature>
<evidence type="ECO:0000256" key="4">
    <source>
        <dbReference type="ARBA" id="ARBA00022771"/>
    </source>
</evidence>
<dbReference type="GO" id="GO:0000981">
    <property type="term" value="F:DNA-binding transcription factor activity, RNA polymerase II-specific"/>
    <property type="evidence" value="ECO:0007669"/>
    <property type="project" value="TreeGrafter"/>
</dbReference>
<keyword evidence="9" id="KW-0539">Nucleus</keyword>
<feature type="compositionally biased region" description="Polar residues" evidence="11">
    <location>
        <begin position="446"/>
        <end position="456"/>
    </location>
</feature>
<evidence type="ECO:0000313" key="13">
    <source>
        <dbReference type="EMBL" id="GBM35177.1"/>
    </source>
</evidence>
<feature type="domain" description="C2H2-type" evidence="12">
    <location>
        <begin position="387"/>
        <end position="416"/>
    </location>
</feature>
<dbReference type="SMART" id="SM00355">
    <property type="entry name" value="ZnF_C2H2"/>
    <property type="match status" value="7"/>
</dbReference>